<evidence type="ECO:0008006" key="3">
    <source>
        <dbReference type="Google" id="ProtNLM"/>
    </source>
</evidence>
<dbReference type="EMBL" id="HBIX01034416">
    <property type="protein sequence ID" value="CAE0729698.1"/>
    <property type="molecule type" value="Transcribed_RNA"/>
</dbReference>
<dbReference type="AlphaFoldDB" id="A0A7S4AX03"/>
<reference evidence="2" key="1">
    <citation type="submission" date="2021-01" db="EMBL/GenBank/DDBJ databases">
        <authorList>
            <person name="Corre E."/>
            <person name="Pelletier E."/>
            <person name="Niang G."/>
            <person name="Scheremetjew M."/>
            <person name="Finn R."/>
            <person name="Kale V."/>
            <person name="Holt S."/>
            <person name="Cochrane G."/>
            <person name="Meng A."/>
            <person name="Brown T."/>
            <person name="Cohen L."/>
        </authorList>
    </citation>
    <scope>NUCLEOTIDE SEQUENCE</scope>
    <source>
        <strain evidence="2">10249 10 AB</strain>
    </source>
</reference>
<gene>
    <name evidence="2" type="ORF">PAUS00366_LOCUS22483</name>
</gene>
<feature type="compositionally biased region" description="Basic and acidic residues" evidence="1">
    <location>
        <begin position="125"/>
        <end position="136"/>
    </location>
</feature>
<evidence type="ECO:0000256" key="1">
    <source>
        <dbReference type="SAM" id="MobiDB-lite"/>
    </source>
</evidence>
<sequence>MVVVPKPDKIVTYAISSSESLPSSSSSNAGALYLYGDPSSSKMALLCAGFPDDHTVFQPFAKALSIGGGAKAKDKDNGDGIFVGVMCLPGFDDRPKDNVPWTKHKPDGYTFDEMTYAVREAAKTLRKESTNNKKNDDDDTNDSDIYNNHTPLTGIFHDWGVIPGTMWVNRLEKEAGDVLSNSENTTGSDNCNKIWKPDRIVFFDVLAHHSSISTHTDSIFNGLTRKEIFVTSYYKVVLAISFLLQRYVSKYLAAVCVVSNHLIMQIFHLGPCYEFDTSKALYENNDDGNVNDKNNRSLFRLIYTAYPYWILLRNMLLKVPNLQLHSDLKATPILYLYGPKKRTQFHSFGSLELLKREEKENRSLSRVAALEGTGHWFYIQRQDECLEHVLDFMNAENTFVAT</sequence>
<name>A0A7S4AX03_9STRA</name>
<evidence type="ECO:0000313" key="2">
    <source>
        <dbReference type="EMBL" id="CAE0729698.1"/>
    </source>
</evidence>
<protein>
    <recommendedName>
        <fullName evidence="3">AB hydrolase-1 domain-containing protein</fullName>
    </recommendedName>
</protein>
<dbReference type="InterPro" id="IPR029058">
    <property type="entry name" value="AB_hydrolase_fold"/>
</dbReference>
<dbReference type="Gene3D" id="3.40.50.1820">
    <property type="entry name" value="alpha/beta hydrolase"/>
    <property type="match status" value="1"/>
</dbReference>
<accession>A0A7S4AX03</accession>
<dbReference type="SUPFAM" id="SSF53474">
    <property type="entry name" value="alpha/beta-Hydrolases"/>
    <property type="match status" value="1"/>
</dbReference>
<feature type="region of interest" description="Disordered" evidence="1">
    <location>
        <begin position="125"/>
        <end position="144"/>
    </location>
</feature>
<organism evidence="2">
    <name type="scientific">Pseudo-nitzschia australis</name>
    <dbReference type="NCBI Taxonomy" id="44445"/>
    <lineage>
        <taxon>Eukaryota</taxon>
        <taxon>Sar</taxon>
        <taxon>Stramenopiles</taxon>
        <taxon>Ochrophyta</taxon>
        <taxon>Bacillariophyta</taxon>
        <taxon>Bacillariophyceae</taxon>
        <taxon>Bacillariophycidae</taxon>
        <taxon>Bacillariales</taxon>
        <taxon>Bacillariaceae</taxon>
        <taxon>Pseudo-nitzschia</taxon>
    </lineage>
</organism>
<proteinExistence type="predicted"/>